<dbReference type="SUPFAM" id="SSF54285">
    <property type="entry name" value="MoaD/ThiS"/>
    <property type="match status" value="1"/>
</dbReference>
<evidence type="ECO:0000313" key="2">
    <source>
        <dbReference type="Proteomes" id="UP001279553"/>
    </source>
</evidence>
<dbReference type="AlphaFoldDB" id="A0AAW9DMP0"/>
<dbReference type="EMBL" id="JAWXYB010000018">
    <property type="protein sequence ID" value="MDX5930339.1"/>
    <property type="molecule type" value="Genomic_DNA"/>
</dbReference>
<keyword evidence="2" id="KW-1185">Reference proteome</keyword>
<name>A0AAW9DMP0_ACIAO</name>
<dbReference type="RefSeq" id="WP_319613292.1">
    <property type="nucleotide sequence ID" value="NZ_JAWXYB010000018.1"/>
</dbReference>
<dbReference type="InterPro" id="IPR003749">
    <property type="entry name" value="ThiS/MoaD-like"/>
</dbReference>
<proteinExistence type="predicted"/>
<reference evidence="1 2" key="1">
    <citation type="submission" date="2023-11" db="EMBL/GenBank/DDBJ databases">
        <title>MicrobeMod: A computational toolkit for identifying prokaryotic methylation and restriction-modification with nanopore sequencing.</title>
        <authorList>
            <person name="Crits-Christoph A."/>
            <person name="Kang S.C."/>
            <person name="Lee H."/>
            <person name="Ostrov N."/>
        </authorList>
    </citation>
    <scope>NUCLEOTIDE SEQUENCE [LARGE SCALE GENOMIC DNA]</scope>
    <source>
        <strain evidence="1 2">DSMZ 700</strain>
    </source>
</reference>
<evidence type="ECO:0000313" key="1">
    <source>
        <dbReference type="EMBL" id="MDX5930339.1"/>
    </source>
</evidence>
<dbReference type="Proteomes" id="UP001279553">
    <property type="component" value="Unassembled WGS sequence"/>
</dbReference>
<protein>
    <submittedName>
        <fullName evidence="1">Molybdopterin converting factor subunit 1</fullName>
    </submittedName>
</protein>
<dbReference type="Pfam" id="PF02597">
    <property type="entry name" value="ThiS"/>
    <property type="match status" value="1"/>
</dbReference>
<gene>
    <name evidence="1" type="primary">moaD</name>
    <name evidence="1" type="ORF">SIL87_06095</name>
</gene>
<dbReference type="NCBIfam" id="TIGR01682">
    <property type="entry name" value="moaD"/>
    <property type="match status" value="1"/>
</dbReference>
<dbReference type="Gene3D" id="3.10.20.30">
    <property type="match status" value="1"/>
</dbReference>
<dbReference type="CDD" id="cd00754">
    <property type="entry name" value="Ubl_MoaD"/>
    <property type="match status" value="1"/>
</dbReference>
<organism evidence="1 2">
    <name type="scientific">Acidiphilium acidophilum</name>
    <name type="common">Thiobacillus acidophilus</name>
    <dbReference type="NCBI Taxonomy" id="76588"/>
    <lineage>
        <taxon>Bacteria</taxon>
        <taxon>Pseudomonadati</taxon>
        <taxon>Pseudomonadota</taxon>
        <taxon>Alphaproteobacteria</taxon>
        <taxon>Acetobacterales</taxon>
        <taxon>Acidocellaceae</taxon>
        <taxon>Acidiphilium</taxon>
    </lineage>
</organism>
<sequence>MKVLYFAWLRERIGVAEETIDLPADIGTIGALTDFLAARSPRHALAFADRRSIKTALDQVFVSPDTRLGGAGEVAYFPPFTGG</sequence>
<comment type="caution">
    <text evidence="1">The sequence shown here is derived from an EMBL/GenBank/DDBJ whole genome shotgun (WGS) entry which is preliminary data.</text>
</comment>
<accession>A0AAW9DMP0</accession>
<dbReference type="InterPro" id="IPR016155">
    <property type="entry name" value="Mopterin_synth/thiamin_S_b"/>
</dbReference>
<dbReference type="InterPro" id="IPR012675">
    <property type="entry name" value="Beta-grasp_dom_sf"/>
</dbReference>